<organism evidence="1 2">
    <name type="scientific">Clunio marinus</name>
    <dbReference type="NCBI Taxonomy" id="568069"/>
    <lineage>
        <taxon>Eukaryota</taxon>
        <taxon>Metazoa</taxon>
        <taxon>Ecdysozoa</taxon>
        <taxon>Arthropoda</taxon>
        <taxon>Hexapoda</taxon>
        <taxon>Insecta</taxon>
        <taxon>Pterygota</taxon>
        <taxon>Neoptera</taxon>
        <taxon>Endopterygota</taxon>
        <taxon>Diptera</taxon>
        <taxon>Nematocera</taxon>
        <taxon>Chironomoidea</taxon>
        <taxon>Chironomidae</taxon>
        <taxon>Clunio</taxon>
    </lineage>
</organism>
<keyword evidence="2" id="KW-1185">Reference proteome</keyword>
<dbReference type="AlphaFoldDB" id="A0A1J1IYU0"/>
<dbReference type="Proteomes" id="UP000183832">
    <property type="component" value="Unassembled WGS sequence"/>
</dbReference>
<dbReference type="EMBL" id="CVRI01000064">
    <property type="protein sequence ID" value="CRL05381.1"/>
    <property type="molecule type" value="Genomic_DNA"/>
</dbReference>
<gene>
    <name evidence="1" type="ORF">CLUMA_CG018391</name>
</gene>
<protein>
    <submittedName>
        <fullName evidence="1">CLUMA_CG018391, isoform A</fullName>
    </submittedName>
</protein>
<proteinExistence type="predicted"/>
<evidence type="ECO:0000313" key="1">
    <source>
        <dbReference type="EMBL" id="CRL05381.1"/>
    </source>
</evidence>
<sequence>MIDNNYKIHSRVTLMQYLPQKQTITTTCRKYSGHFFYGNHKRFSHEIFNVKRRSFILYLNVYFNAIAKTDFLLEKMNELIE</sequence>
<accession>A0A1J1IYU0</accession>
<reference evidence="1 2" key="1">
    <citation type="submission" date="2015-04" db="EMBL/GenBank/DDBJ databases">
        <authorList>
            <person name="Syromyatnikov M.Y."/>
            <person name="Popov V.N."/>
        </authorList>
    </citation>
    <scope>NUCLEOTIDE SEQUENCE [LARGE SCALE GENOMIC DNA]</scope>
</reference>
<name>A0A1J1IYU0_9DIPT</name>
<evidence type="ECO:0000313" key="2">
    <source>
        <dbReference type="Proteomes" id="UP000183832"/>
    </source>
</evidence>